<gene>
    <name evidence="2" type="ORF">E8E12_007270</name>
</gene>
<organism evidence="2 3">
    <name type="scientific">Didymella heteroderae</name>
    <dbReference type="NCBI Taxonomy" id="1769908"/>
    <lineage>
        <taxon>Eukaryota</taxon>
        <taxon>Fungi</taxon>
        <taxon>Dikarya</taxon>
        <taxon>Ascomycota</taxon>
        <taxon>Pezizomycotina</taxon>
        <taxon>Dothideomycetes</taxon>
        <taxon>Pleosporomycetidae</taxon>
        <taxon>Pleosporales</taxon>
        <taxon>Pleosporineae</taxon>
        <taxon>Didymellaceae</taxon>
        <taxon>Didymella</taxon>
    </lineage>
</organism>
<reference evidence="2" key="1">
    <citation type="submission" date="2019-04" db="EMBL/GenBank/DDBJ databases">
        <title>Sequencing of skin fungus with MAO and IRED activity.</title>
        <authorList>
            <person name="Marsaioli A.J."/>
            <person name="Bonatto J.M.C."/>
            <person name="Reis Junior O."/>
        </authorList>
    </citation>
    <scope>NUCLEOTIDE SEQUENCE</scope>
    <source>
        <strain evidence="2">28M1</strain>
    </source>
</reference>
<dbReference type="EMBL" id="SWKV01000038">
    <property type="protein sequence ID" value="KAF3038152.1"/>
    <property type="molecule type" value="Genomic_DNA"/>
</dbReference>
<accession>A0A9P5C0W3</accession>
<name>A0A9P5C0W3_9PLEO</name>
<proteinExistence type="predicted"/>
<evidence type="ECO:0000256" key="1">
    <source>
        <dbReference type="SAM" id="MobiDB-lite"/>
    </source>
</evidence>
<evidence type="ECO:0000313" key="2">
    <source>
        <dbReference type="EMBL" id="KAF3038152.1"/>
    </source>
</evidence>
<sequence>MASISDPSRSLPNRFSVMDEYKQHLNVSENKRVKRRRSWTDQNMAYENLPHGKTYAVLAAEGIVARAKRILAEDDERRKSSSTISSANTSSTQS</sequence>
<evidence type="ECO:0000313" key="3">
    <source>
        <dbReference type="Proteomes" id="UP000758155"/>
    </source>
</evidence>
<keyword evidence="3" id="KW-1185">Reference proteome</keyword>
<comment type="caution">
    <text evidence="2">The sequence shown here is derived from an EMBL/GenBank/DDBJ whole genome shotgun (WGS) entry which is preliminary data.</text>
</comment>
<dbReference type="AlphaFoldDB" id="A0A9P5C0W3"/>
<dbReference type="Proteomes" id="UP000758155">
    <property type="component" value="Unassembled WGS sequence"/>
</dbReference>
<protein>
    <submittedName>
        <fullName evidence="2">Uncharacterized protein</fullName>
    </submittedName>
</protein>
<feature type="compositionally biased region" description="Low complexity" evidence="1">
    <location>
        <begin position="81"/>
        <end position="94"/>
    </location>
</feature>
<dbReference type="OrthoDB" id="3752542at2759"/>
<feature type="region of interest" description="Disordered" evidence="1">
    <location>
        <begin position="74"/>
        <end position="94"/>
    </location>
</feature>